<accession>A0ABY0BRY0</accession>
<organism evidence="2 3">
    <name type="scientific">Aliidiomarina maris</name>
    <dbReference type="NCBI Taxonomy" id="531312"/>
    <lineage>
        <taxon>Bacteria</taxon>
        <taxon>Pseudomonadati</taxon>
        <taxon>Pseudomonadota</taxon>
        <taxon>Gammaproteobacteria</taxon>
        <taxon>Alteromonadales</taxon>
        <taxon>Idiomarinaceae</taxon>
        <taxon>Aliidiomarina</taxon>
    </lineage>
</organism>
<dbReference type="PANTHER" id="PTHR30399:SF1">
    <property type="entry name" value="UTP PYROPHOSPHATASE"/>
    <property type="match status" value="1"/>
</dbReference>
<reference evidence="2 3" key="1">
    <citation type="journal article" date="2018" name="Front. Microbiol.">
        <title>Genome-Based Analysis Reveals the Taxonomy and Diversity of the Family Idiomarinaceae.</title>
        <authorList>
            <person name="Liu Y."/>
            <person name="Lai Q."/>
            <person name="Shao Z."/>
        </authorList>
    </citation>
    <scope>NUCLEOTIDE SEQUENCE [LARGE SCALE GENOMIC DNA]</scope>
    <source>
        <strain evidence="2 3">CF12-14</strain>
    </source>
</reference>
<evidence type="ECO:0000313" key="3">
    <source>
        <dbReference type="Proteomes" id="UP000287865"/>
    </source>
</evidence>
<dbReference type="PANTHER" id="PTHR30399">
    <property type="entry name" value="UNCHARACTERIZED PROTEIN YGJP"/>
    <property type="match status" value="1"/>
</dbReference>
<dbReference type="Gene3D" id="3.30.2010.10">
    <property type="entry name" value="Metalloproteases ('zincins'), catalytic domain"/>
    <property type="match status" value="1"/>
</dbReference>
<gene>
    <name evidence="2" type="ORF">CWE07_07310</name>
</gene>
<keyword evidence="3" id="KW-1185">Reference proteome</keyword>
<evidence type="ECO:0000259" key="1">
    <source>
        <dbReference type="Pfam" id="PF01863"/>
    </source>
</evidence>
<comment type="caution">
    <text evidence="2">The sequence shown here is derived from an EMBL/GenBank/DDBJ whole genome shotgun (WGS) entry which is preliminary data.</text>
</comment>
<dbReference type="Proteomes" id="UP000287865">
    <property type="component" value="Unassembled WGS sequence"/>
</dbReference>
<proteinExistence type="predicted"/>
<dbReference type="CDD" id="cd07344">
    <property type="entry name" value="M48_yhfN_like"/>
    <property type="match status" value="1"/>
</dbReference>
<dbReference type="Pfam" id="PF01863">
    <property type="entry name" value="YgjP-like"/>
    <property type="match status" value="1"/>
</dbReference>
<name>A0ABY0BRY0_9GAMM</name>
<dbReference type="InterPro" id="IPR053136">
    <property type="entry name" value="UTP_pyrophosphatase-like"/>
</dbReference>
<feature type="domain" description="YgjP-like metallopeptidase" evidence="1">
    <location>
        <begin position="29"/>
        <end position="237"/>
    </location>
</feature>
<dbReference type="EMBL" id="PIPK01000005">
    <property type="protein sequence ID" value="RUO24843.1"/>
    <property type="molecule type" value="Genomic_DNA"/>
</dbReference>
<dbReference type="InterPro" id="IPR002725">
    <property type="entry name" value="YgjP-like_metallopeptidase"/>
</dbReference>
<protein>
    <submittedName>
        <fullName evidence="2">M48 family peptidase</fullName>
    </submittedName>
</protein>
<sequence>MCWVRLYHICSTLSGTQVQYTIVRSQRRRSIGIKIQHGEVRVSAPVYVGEREIADFVTSKQSWITRHLQAQQGSLAQLPIRRWQHGEQVLWLGTPLTLQVRDGQRNTITLIEKTLHIRLHRRTSDRPAQVRKLVIDWYHQQGMHVLNQLIPQLAEATKLNPTSWRIAHYTAKWGACDRRGQLSFSWRLFAAPPWVLNYVVLHELCHLQHFNHSAAFWQLVEHHAPNYTEAENWLKQHGHTLLNERVFSYVNTESNTGQSES</sequence>
<evidence type="ECO:0000313" key="2">
    <source>
        <dbReference type="EMBL" id="RUO24843.1"/>
    </source>
</evidence>